<sequence length="298" mass="33107">MAPKKTKEESLNQLSKYVLLRDNKTSRCHVVTRDQLSFTKKDNLKTGKSALFNAADDPSHRFKGIVLSSGTKQQCEKSMSLIEKTNKNKNNKEPDKNASDSSNELIIDESEGKGTDHNNDDEESEDETEALTCATISQQRGNTITASNKSRVSAIQSTSNTLVASALPATTVSSDVAVLQQINCNVDMTDKRKEPSGETHNVTNKNKRSTGVSHSDYEKLKRENKRLATEIDMYKNNWMRKSPIVLLRYQISFSPARPSGPTASYFIDVGKFLSEPRSQIILALFGIMHCNALDDNAL</sequence>
<dbReference type="Proteomes" id="UP000663865">
    <property type="component" value="Unassembled WGS sequence"/>
</dbReference>
<feature type="region of interest" description="Disordered" evidence="1">
    <location>
        <begin position="189"/>
        <end position="219"/>
    </location>
</feature>
<feature type="region of interest" description="Disordered" evidence="1">
    <location>
        <begin position="83"/>
        <end position="129"/>
    </location>
</feature>
<proteinExistence type="predicted"/>
<evidence type="ECO:0000313" key="3">
    <source>
        <dbReference type="EMBL" id="CAF4722409.1"/>
    </source>
</evidence>
<evidence type="ECO:0000313" key="4">
    <source>
        <dbReference type="Proteomes" id="UP000663865"/>
    </source>
</evidence>
<evidence type="ECO:0000313" key="2">
    <source>
        <dbReference type="EMBL" id="CAF3368525.1"/>
    </source>
</evidence>
<feature type="compositionally biased region" description="Basic and acidic residues" evidence="1">
    <location>
        <begin position="84"/>
        <end position="98"/>
    </location>
</feature>
<dbReference type="EMBL" id="CAJNYV010000569">
    <property type="protein sequence ID" value="CAF3368525.1"/>
    <property type="molecule type" value="Genomic_DNA"/>
</dbReference>
<reference evidence="2" key="1">
    <citation type="submission" date="2021-02" db="EMBL/GenBank/DDBJ databases">
        <authorList>
            <person name="Nowell W R."/>
        </authorList>
    </citation>
    <scope>NUCLEOTIDE SEQUENCE</scope>
</reference>
<accession>A0A817XIQ9</accession>
<organism evidence="2 4">
    <name type="scientific">Rotaria socialis</name>
    <dbReference type="NCBI Taxonomy" id="392032"/>
    <lineage>
        <taxon>Eukaryota</taxon>
        <taxon>Metazoa</taxon>
        <taxon>Spiralia</taxon>
        <taxon>Gnathifera</taxon>
        <taxon>Rotifera</taxon>
        <taxon>Eurotatoria</taxon>
        <taxon>Bdelloidea</taxon>
        <taxon>Philodinida</taxon>
        <taxon>Philodinidae</taxon>
        <taxon>Rotaria</taxon>
    </lineage>
</organism>
<dbReference type="Proteomes" id="UP000663838">
    <property type="component" value="Unassembled WGS sequence"/>
</dbReference>
<name>A0A817XIQ9_9BILA</name>
<protein>
    <submittedName>
        <fullName evidence="2">Uncharacterized protein</fullName>
    </submittedName>
</protein>
<dbReference type="EMBL" id="CAJOBS010001364">
    <property type="protein sequence ID" value="CAF4722409.1"/>
    <property type="molecule type" value="Genomic_DNA"/>
</dbReference>
<evidence type="ECO:0000256" key="1">
    <source>
        <dbReference type="SAM" id="MobiDB-lite"/>
    </source>
</evidence>
<comment type="caution">
    <text evidence="2">The sequence shown here is derived from an EMBL/GenBank/DDBJ whole genome shotgun (WGS) entry which is preliminary data.</text>
</comment>
<gene>
    <name evidence="2" type="ORF">KIK155_LOCUS5171</name>
    <name evidence="3" type="ORF">TOA249_LOCUS18359</name>
</gene>
<feature type="compositionally biased region" description="Acidic residues" evidence="1">
    <location>
        <begin position="119"/>
        <end position="129"/>
    </location>
</feature>
<feature type="compositionally biased region" description="Polar residues" evidence="1">
    <location>
        <begin position="198"/>
        <end position="213"/>
    </location>
</feature>
<dbReference type="AlphaFoldDB" id="A0A817XIQ9"/>